<dbReference type="InterPro" id="IPR041657">
    <property type="entry name" value="HTH_17"/>
</dbReference>
<dbReference type="InterPro" id="IPR009061">
    <property type="entry name" value="DNA-bd_dom_put_sf"/>
</dbReference>
<accession>A0A1I0KZY1</accession>
<dbReference type="SUPFAM" id="SSF46955">
    <property type="entry name" value="Putative DNA-binding domain"/>
    <property type="match status" value="1"/>
</dbReference>
<dbReference type="Pfam" id="PF12728">
    <property type="entry name" value="HTH_17"/>
    <property type="match status" value="1"/>
</dbReference>
<dbReference type="InterPro" id="IPR010093">
    <property type="entry name" value="SinI_DNA-bd"/>
</dbReference>
<proteinExistence type="predicted"/>
<keyword evidence="3" id="KW-1185">Reference proteome</keyword>
<evidence type="ECO:0000259" key="1">
    <source>
        <dbReference type="Pfam" id="PF12728"/>
    </source>
</evidence>
<name>A0A1I0KZY1_9BACT</name>
<evidence type="ECO:0000313" key="2">
    <source>
        <dbReference type="EMBL" id="SEU31558.1"/>
    </source>
</evidence>
<feature type="domain" description="Helix-turn-helix" evidence="1">
    <location>
        <begin position="85"/>
        <end position="132"/>
    </location>
</feature>
<sequence length="155" mass="17115">MGTTRNQGEATPPSEREVREAAHAVRVLAPLLTPSSSRVFLRPEGGTEGQEPVSVPRAVFERLLELLEHTARGQAVTVVPLNAELTTQEAAQLLNVSRPYLVGLLEQGKVPFHKVGTHRRVRFEDLLAYKRETEARQEQALDELAAEAQKLGLGY</sequence>
<gene>
    <name evidence="2" type="ORF">SAMN05443639_11658</name>
</gene>
<evidence type="ECO:0000313" key="3">
    <source>
        <dbReference type="Proteomes" id="UP000199181"/>
    </source>
</evidence>
<dbReference type="GO" id="GO:0003677">
    <property type="term" value="F:DNA binding"/>
    <property type="evidence" value="ECO:0007669"/>
    <property type="project" value="InterPro"/>
</dbReference>
<dbReference type="RefSeq" id="WP_093524747.1">
    <property type="nucleotide sequence ID" value="NZ_FOIJ01000016.1"/>
</dbReference>
<organism evidence="2 3">
    <name type="scientific">Stigmatella erecta</name>
    <dbReference type="NCBI Taxonomy" id="83460"/>
    <lineage>
        <taxon>Bacteria</taxon>
        <taxon>Pseudomonadati</taxon>
        <taxon>Myxococcota</taxon>
        <taxon>Myxococcia</taxon>
        <taxon>Myxococcales</taxon>
        <taxon>Cystobacterineae</taxon>
        <taxon>Archangiaceae</taxon>
        <taxon>Stigmatella</taxon>
    </lineage>
</organism>
<dbReference type="NCBIfam" id="TIGR01764">
    <property type="entry name" value="excise"/>
    <property type="match status" value="1"/>
</dbReference>
<dbReference type="AlphaFoldDB" id="A0A1I0KZY1"/>
<dbReference type="Proteomes" id="UP000199181">
    <property type="component" value="Unassembled WGS sequence"/>
</dbReference>
<protein>
    <submittedName>
        <fullName evidence="2">DNA binding domain-containing protein, excisionase family</fullName>
    </submittedName>
</protein>
<dbReference type="EMBL" id="FOIJ01000016">
    <property type="protein sequence ID" value="SEU31558.1"/>
    <property type="molecule type" value="Genomic_DNA"/>
</dbReference>
<reference evidence="3" key="1">
    <citation type="submission" date="2016-10" db="EMBL/GenBank/DDBJ databases">
        <authorList>
            <person name="Varghese N."/>
            <person name="Submissions S."/>
        </authorList>
    </citation>
    <scope>NUCLEOTIDE SEQUENCE [LARGE SCALE GENOMIC DNA]</scope>
    <source>
        <strain evidence="3">DSM 16858</strain>
    </source>
</reference>